<feature type="compositionally biased region" description="Basic and acidic residues" evidence="1">
    <location>
        <begin position="128"/>
        <end position="143"/>
    </location>
</feature>
<feature type="region of interest" description="Disordered" evidence="1">
    <location>
        <begin position="96"/>
        <end position="143"/>
    </location>
</feature>
<evidence type="ECO:0000256" key="1">
    <source>
        <dbReference type="SAM" id="MobiDB-lite"/>
    </source>
</evidence>
<organism evidence="2 3">
    <name type="scientific">Elysia crispata</name>
    <name type="common">lettuce slug</name>
    <dbReference type="NCBI Taxonomy" id="231223"/>
    <lineage>
        <taxon>Eukaryota</taxon>
        <taxon>Metazoa</taxon>
        <taxon>Spiralia</taxon>
        <taxon>Lophotrochozoa</taxon>
        <taxon>Mollusca</taxon>
        <taxon>Gastropoda</taxon>
        <taxon>Heterobranchia</taxon>
        <taxon>Euthyneura</taxon>
        <taxon>Panpulmonata</taxon>
        <taxon>Sacoglossa</taxon>
        <taxon>Placobranchoidea</taxon>
        <taxon>Plakobranchidae</taxon>
        <taxon>Elysia</taxon>
    </lineage>
</organism>
<sequence>MGGGVGQSNRVSEEWFGLCFKTVTVQSNDIEDDKDGNKSADHLHLPDLPCPILVGECKPFCSKALLTTDLYRNLISPLVKLFNSSQQKWNSLARPPFKRQSARPSGFCLPSPSSSWTQRRGRTSGEIAPEKKKREWGEVARKK</sequence>
<gene>
    <name evidence="2" type="ORF">RRG08_056412</name>
</gene>
<reference evidence="2" key="1">
    <citation type="journal article" date="2023" name="G3 (Bethesda)">
        <title>A reference genome for the long-term kleptoplast-retaining sea slug Elysia crispata morphotype clarki.</title>
        <authorList>
            <person name="Eastman K.E."/>
            <person name="Pendleton A.L."/>
            <person name="Shaikh M.A."/>
            <person name="Suttiyut T."/>
            <person name="Ogas R."/>
            <person name="Tomko P."/>
            <person name="Gavelis G."/>
            <person name="Widhalm J.R."/>
            <person name="Wisecaver J.H."/>
        </authorList>
    </citation>
    <scope>NUCLEOTIDE SEQUENCE</scope>
    <source>
        <strain evidence="2">ECLA1</strain>
    </source>
</reference>
<evidence type="ECO:0000313" key="3">
    <source>
        <dbReference type="Proteomes" id="UP001283361"/>
    </source>
</evidence>
<accession>A0AAE0Z1I6</accession>
<keyword evidence="3" id="KW-1185">Reference proteome</keyword>
<name>A0AAE0Z1I6_9GAST</name>
<dbReference type="Proteomes" id="UP001283361">
    <property type="component" value="Unassembled WGS sequence"/>
</dbReference>
<protein>
    <submittedName>
        <fullName evidence="2">Uncharacterized protein</fullName>
    </submittedName>
</protein>
<comment type="caution">
    <text evidence="2">The sequence shown here is derived from an EMBL/GenBank/DDBJ whole genome shotgun (WGS) entry which is preliminary data.</text>
</comment>
<dbReference type="AlphaFoldDB" id="A0AAE0Z1I6"/>
<evidence type="ECO:0000313" key="2">
    <source>
        <dbReference type="EMBL" id="KAK3760122.1"/>
    </source>
</evidence>
<proteinExistence type="predicted"/>
<dbReference type="EMBL" id="JAWDGP010005046">
    <property type="protein sequence ID" value="KAK3760122.1"/>
    <property type="molecule type" value="Genomic_DNA"/>
</dbReference>